<organism evidence="2 3">
    <name type="scientific">Asanoa iriomotensis</name>
    <dbReference type="NCBI Taxonomy" id="234613"/>
    <lineage>
        <taxon>Bacteria</taxon>
        <taxon>Bacillati</taxon>
        <taxon>Actinomycetota</taxon>
        <taxon>Actinomycetes</taxon>
        <taxon>Micromonosporales</taxon>
        <taxon>Micromonosporaceae</taxon>
        <taxon>Asanoa</taxon>
    </lineage>
</organism>
<accession>A0ABQ4BZB7</accession>
<evidence type="ECO:0000313" key="2">
    <source>
        <dbReference type="EMBL" id="GIF55852.1"/>
    </source>
</evidence>
<keyword evidence="3" id="KW-1185">Reference proteome</keyword>
<keyword evidence="1" id="KW-0732">Signal</keyword>
<dbReference type="EMBL" id="BONC01000010">
    <property type="protein sequence ID" value="GIF55852.1"/>
    <property type="molecule type" value="Genomic_DNA"/>
</dbReference>
<comment type="caution">
    <text evidence="2">The sequence shown here is derived from an EMBL/GenBank/DDBJ whole genome shotgun (WGS) entry which is preliminary data.</text>
</comment>
<feature type="chain" id="PRO_5046457223" description="Regulator of septum formation" evidence="1">
    <location>
        <begin position="22"/>
        <end position="158"/>
    </location>
</feature>
<gene>
    <name evidence="2" type="ORF">Air01nite_19470</name>
</gene>
<evidence type="ECO:0000313" key="3">
    <source>
        <dbReference type="Proteomes" id="UP000624325"/>
    </source>
</evidence>
<feature type="signal peptide" evidence="1">
    <location>
        <begin position="1"/>
        <end position="21"/>
    </location>
</feature>
<dbReference type="RefSeq" id="WP_203701655.1">
    <property type="nucleotide sequence ID" value="NZ_BAAALU010000001.1"/>
</dbReference>
<name>A0ABQ4BZB7_9ACTN</name>
<proteinExistence type="predicted"/>
<dbReference type="Proteomes" id="UP000624325">
    <property type="component" value="Unassembled WGS sequence"/>
</dbReference>
<evidence type="ECO:0000256" key="1">
    <source>
        <dbReference type="SAM" id="SignalP"/>
    </source>
</evidence>
<reference evidence="2 3" key="1">
    <citation type="submission" date="2021-01" db="EMBL/GenBank/DDBJ databases">
        <title>Whole genome shotgun sequence of Asanoa iriomotensis NBRC 100142.</title>
        <authorList>
            <person name="Komaki H."/>
            <person name="Tamura T."/>
        </authorList>
    </citation>
    <scope>NUCLEOTIDE SEQUENCE [LARGE SCALE GENOMIC DNA]</scope>
    <source>
        <strain evidence="2 3">NBRC 100142</strain>
    </source>
</reference>
<sequence length="158" mass="17161">MPVIRWVGVAATALALGTLFATPPDAPVKKTDAFLDAETTGLLNIEATECFDDPEYDRMANDKVVVYVPCTEGADNQSYGFVHAAEGTFDRPTVAAFGWDRCGQAFDKLWRGPSAEGLDFYPVLPTAETWADGDRVIMCVVYRPTGRLPDSVLPLAGR</sequence>
<protein>
    <recommendedName>
        <fullName evidence="4">Regulator of septum formation</fullName>
    </recommendedName>
</protein>
<evidence type="ECO:0008006" key="4">
    <source>
        <dbReference type="Google" id="ProtNLM"/>
    </source>
</evidence>